<comment type="caution">
    <text evidence="1">The sequence shown here is derived from an EMBL/GenBank/DDBJ whole genome shotgun (WGS) entry which is preliminary data.</text>
</comment>
<protein>
    <submittedName>
        <fullName evidence="1">Uncharacterized protein</fullName>
    </submittedName>
</protein>
<sequence>MDTVGIDSKETIIQYNARNIPIYINNVRFVIPK</sequence>
<gene>
    <name evidence="1" type="ORF">Goshw_005881</name>
</gene>
<accession>A0A7J9M1B6</accession>
<name>A0A7J9M1B6_GOSSC</name>
<feature type="non-terminal residue" evidence="1">
    <location>
        <position position="33"/>
    </location>
</feature>
<dbReference type="EMBL" id="JABFAF010000009">
    <property type="protein sequence ID" value="MBA0864760.1"/>
    <property type="molecule type" value="Genomic_DNA"/>
</dbReference>
<organism evidence="1 2">
    <name type="scientific">Gossypium schwendimanii</name>
    <name type="common">Cotton</name>
    <dbReference type="NCBI Taxonomy" id="34291"/>
    <lineage>
        <taxon>Eukaryota</taxon>
        <taxon>Viridiplantae</taxon>
        <taxon>Streptophyta</taxon>
        <taxon>Embryophyta</taxon>
        <taxon>Tracheophyta</taxon>
        <taxon>Spermatophyta</taxon>
        <taxon>Magnoliopsida</taxon>
        <taxon>eudicotyledons</taxon>
        <taxon>Gunneridae</taxon>
        <taxon>Pentapetalae</taxon>
        <taxon>rosids</taxon>
        <taxon>malvids</taxon>
        <taxon>Malvales</taxon>
        <taxon>Malvaceae</taxon>
        <taxon>Malvoideae</taxon>
        <taxon>Gossypium</taxon>
    </lineage>
</organism>
<dbReference type="Proteomes" id="UP000593576">
    <property type="component" value="Unassembled WGS sequence"/>
</dbReference>
<evidence type="ECO:0000313" key="2">
    <source>
        <dbReference type="Proteomes" id="UP000593576"/>
    </source>
</evidence>
<dbReference type="AlphaFoldDB" id="A0A7J9M1B6"/>
<evidence type="ECO:0000313" key="1">
    <source>
        <dbReference type="EMBL" id="MBA0864760.1"/>
    </source>
</evidence>
<proteinExistence type="predicted"/>
<keyword evidence="2" id="KW-1185">Reference proteome</keyword>
<reference evidence="1 2" key="1">
    <citation type="journal article" date="2019" name="Genome Biol. Evol.">
        <title>Insights into the evolution of the New World diploid cottons (Gossypium, subgenus Houzingenia) based on genome sequencing.</title>
        <authorList>
            <person name="Grover C.E."/>
            <person name="Arick M.A. 2nd"/>
            <person name="Thrash A."/>
            <person name="Conover J.L."/>
            <person name="Sanders W.S."/>
            <person name="Peterson D.G."/>
            <person name="Frelichowski J.E."/>
            <person name="Scheffler J.A."/>
            <person name="Scheffler B.E."/>
            <person name="Wendel J.F."/>
        </authorList>
    </citation>
    <scope>NUCLEOTIDE SEQUENCE [LARGE SCALE GENOMIC DNA]</scope>
    <source>
        <strain evidence="1">1</strain>
        <tissue evidence="1">Leaf</tissue>
    </source>
</reference>